<protein>
    <submittedName>
        <fullName evidence="1">Uncharacterized protein</fullName>
    </submittedName>
</protein>
<sequence length="190" mass="21025">MTKPSESSLSHLSSSYSKDQMGYCFGHGCKNKGMIEIDESQWIEIQSLFATKKLTPDSERKAIAIAIGRIERIAGDQNGTSKDKAGTFMSDVGKNQLDCIDEAVNTSNFIDLLQRDGLIKHHELRQPILRSWVNGNILHATAVLEQIDSPLEEKTTLWSVDSSFFKNGESATVAPLTLWQQGWVPEGGVN</sequence>
<dbReference type="EMBL" id="JBHUII010000013">
    <property type="protein sequence ID" value="MFD2207649.1"/>
    <property type="molecule type" value="Genomic_DNA"/>
</dbReference>
<comment type="caution">
    <text evidence="1">The sequence shown here is derived from an EMBL/GenBank/DDBJ whole genome shotgun (WGS) entry which is preliminary data.</text>
</comment>
<name>A0ABW5BPX4_9PROT</name>
<gene>
    <name evidence="1" type="ORF">ACFSKO_18680</name>
</gene>
<evidence type="ECO:0000313" key="1">
    <source>
        <dbReference type="EMBL" id="MFD2207649.1"/>
    </source>
</evidence>
<evidence type="ECO:0000313" key="2">
    <source>
        <dbReference type="Proteomes" id="UP001597294"/>
    </source>
</evidence>
<dbReference type="RefSeq" id="WP_380254510.1">
    <property type="nucleotide sequence ID" value="NZ_JBHUII010000013.1"/>
</dbReference>
<keyword evidence="2" id="KW-1185">Reference proteome</keyword>
<organism evidence="1 2">
    <name type="scientific">Kiloniella antarctica</name>
    <dbReference type="NCBI Taxonomy" id="1550907"/>
    <lineage>
        <taxon>Bacteria</taxon>
        <taxon>Pseudomonadati</taxon>
        <taxon>Pseudomonadota</taxon>
        <taxon>Alphaproteobacteria</taxon>
        <taxon>Rhodospirillales</taxon>
        <taxon>Kiloniellaceae</taxon>
        <taxon>Kiloniella</taxon>
    </lineage>
</organism>
<reference evidence="2" key="1">
    <citation type="journal article" date="2019" name="Int. J. Syst. Evol. Microbiol.">
        <title>The Global Catalogue of Microorganisms (GCM) 10K type strain sequencing project: providing services to taxonomists for standard genome sequencing and annotation.</title>
        <authorList>
            <consortium name="The Broad Institute Genomics Platform"/>
            <consortium name="The Broad Institute Genome Sequencing Center for Infectious Disease"/>
            <person name="Wu L."/>
            <person name="Ma J."/>
        </authorList>
    </citation>
    <scope>NUCLEOTIDE SEQUENCE [LARGE SCALE GENOMIC DNA]</scope>
    <source>
        <strain evidence="2">CGMCC 4.7192</strain>
    </source>
</reference>
<dbReference type="Proteomes" id="UP001597294">
    <property type="component" value="Unassembled WGS sequence"/>
</dbReference>
<accession>A0ABW5BPX4</accession>
<proteinExistence type="predicted"/>